<protein>
    <recommendedName>
        <fullName evidence="1">Putative restriction endonuclease domain-containing protein</fullName>
    </recommendedName>
</protein>
<evidence type="ECO:0000313" key="2">
    <source>
        <dbReference type="EMBL" id="AOW98568.1"/>
    </source>
</evidence>
<dbReference type="InterPro" id="IPR008538">
    <property type="entry name" value="Uma2"/>
</dbReference>
<dbReference type="Gene3D" id="3.90.1570.10">
    <property type="entry name" value="tt1808, chain A"/>
    <property type="match status" value="1"/>
</dbReference>
<dbReference type="InterPro" id="IPR012296">
    <property type="entry name" value="Nuclease_put_TT1808"/>
</dbReference>
<feature type="domain" description="Putative restriction endonuclease" evidence="1">
    <location>
        <begin position="13"/>
        <end position="179"/>
    </location>
</feature>
<dbReference type="KEGG" id="mpro:BJP34_03095"/>
<organism evidence="2 3">
    <name type="scientific">Moorena producens PAL-8-15-08-1</name>
    <dbReference type="NCBI Taxonomy" id="1458985"/>
    <lineage>
        <taxon>Bacteria</taxon>
        <taxon>Bacillati</taxon>
        <taxon>Cyanobacteriota</taxon>
        <taxon>Cyanophyceae</taxon>
        <taxon>Coleofasciculales</taxon>
        <taxon>Coleofasciculaceae</taxon>
        <taxon>Moorena</taxon>
    </lineage>
</organism>
<dbReference type="PANTHER" id="PTHR34107">
    <property type="entry name" value="SLL0198 PROTEIN-RELATED"/>
    <property type="match status" value="1"/>
</dbReference>
<dbReference type="Pfam" id="PF05685">
    <property type="entry name" value="Uma2"/>
    <property type="match status" value="1"/>
</dbReference>
<accession>A0A1D8TLP0</accession>
<gene>
    <name evidence="2" type="ORF">BJP34_03095</name>
</gene>
<dbReference type="OrthoDB" id="9808428at2"/>
<evidence type="ECO:0000259" key="1">
    <source>
        <dbReference type="Pfam" id="PF05685"/>
    </source>
</evidence>
<dbReference type="SUPFAM" id="SSF52980">
    <property type="entry name" value="Restriction endonuclease-like"/>
    <property type="match status" value="1"/>
</dbReference>
<dbReference type="EMBL" id="CP017599">
    <property type="protein sequence ID" value="AOW98568.1"/>
    <property type="molecule type" value="Genomic_DNA"/>
</dbReference>
<proteinExistence type="predicted"/>
<dbReference type="STRING" id="1458985.BJP34_03095"/>
<name>A0A1D8TLP0_9CYAN</name>
<dbReference type="AlphaFoldDB" id="A0A1D8TLP0"/>
<reference evidence="3" key="1">
    <citation type="submission" date="2016-10" db="EMBL/GenBank/DDBJ databases">
        <title>Comparative genomics uncovers the prolific and rare metabolic potential of the cyanobacterial genus Moorea.</title>
        <authorList>
            <person name="Leao T."/>
            <person name="Castelao G."/>
            <person name="Korobeynikov A."/>
            <person name="Monroe E.A."/>
            <person name="Podell S."/>
            <person name="Glukhov E."/>
            <person name="Allen E."/>
            <person name="Gerwick W.H."/>
            <person name="Gerwick L."/>
        </authorList>
    </citation>
    <scope>NUCLEOTIDE SEQUENCE [LARGE SCALE GENOMIC DNA]</scope>
    <source>
        <strain evidence="3">PAL-8-15-08-1</strain>
    </source>
</reference>
<dbReference type="InterPro" id="IPR011335">
    <property type="entry name" value="Restrct_endonuc-II-like"/>
</dbReference>
<dbReference type="CDD" id="cd06260">
    <property type="entry name" value="DUF820-like"/>
    <property type="match status" value="1"/>
</dbReference>
<evidence type="ECO:0000313" key="3">
    <source>
        <dbReference type="Proteomes" id="UP000177870"/>
    </source>
</evidence>
<dbReference type="Proteomes" id="UP000177870">
    <property type="component" value="Chromosome"/>
</dbReference>
<sequence length="190" mass="21975">MTETIDRVSWIIDDLELLPHSEGTIYEIIDGELFVTRTPHRRHQQICGRIFSYLNNWSESTGNGETIITPGIIFSDADNVIPDVVWVSQERLAQIEDEAGHLTAAPELVVEVISFGKENEKRDREVKVKLYSVQGVKEYWIVDRFRKQVEVYRRDKGKLTLVATLFDQDELTSPLLPNFIVLINRFFPVK</sequence>
<dbReference type="PANTHER" id="PTHR34107:SF4">
    <property type="entry name" value="SLL1222 PROTEIN"/>
    <property type="match status" value="1"/>
</dbReference>
<dbReference type="RefSeq" id="WP_070391075.1">
    <property type="nucleotide sequence ID" value="NZ_CP017599.1"/>
</dbReference>